<reference evidence="1" key="1">
    <citation type="journal article" date="2014" name="Front. Microbiol.">
        <title>High frequency of phylogenetically diverse reductive dehalogenase-homologous genes in deep subseafloor sedimentary metagenomes.</title>
        <authorList>
            <person name="Kawai M."/>
            <person name="Futagami T."/>
            <person name="Toyoda A."/>
            <person name="Takaki Y."/>
            <person name="Nishi S."/>
            <person name="Hori S."/>
            <person name="Arai W."/>
            <person name="Tsubouchi T."/>
            <person name="Morono Y."/>
            <person name="Uchiyama I."/>
            <person name="Ito T."/>
            <person name="Fujiyama A."/>
            <person name="Inagaki F."/>
            <person name="Takami H."/>
        </authorList>
    </citation>
    <scope>NUCLEOTIDE SEQUENCE</scope>
    <source>
        <strain evidence="1">Expedition CK06-06</strain>
    </source>
</reference>
<protein>
    <submittedName>
        <fullName evidence="1">Uncharacterized protein</fullName>
    </submittedName>
</protein>
<organism evidence="1">
    <name type="scientific">marine sediment metagenome</name>
    <dbReference type="NCBI Taxonomy" id="412755"/>
    <lineage>
        <taxon>unclassified sequences</taxon>
        <taxon>metagenomes</taxon>
        <taxon>ecological metagenomes</taxon>
    </lineage>
</organism>
<evidence type="ECO:0000313" key="1">
    <source>
        <dbReference type="EMBL" id="GAF95900.1"/>
    </source>
</evidence>
<dbReference type="AlphaFoldDB" id="X0V5I0"/>
<sequence>LEKVAEIYTWLDTQIRDNNKLTGRCKACGKCCDFAS</sequence>
<name>X0V5I0_9ZZZZ</name>
<dbReference type="EMBL" id="BARS01014681">
    <property type="protein sequence ID" value="GAF95900.1"/>
    <property type="molecule type" value="Genomic_DNA"/>
</dbReference>
<feature type="non-terminal residue" evidence="1">
    <location>
        <position position="1"/>
    </location>
</feature>
<comment type="caution">
    <text evidence="1">The sequence shown here is derived from an EMBL/GenBank/DDBJ whole genome shotgun (WGS) entry which is preliminary data.</text>
</comment>
<proteinExistence type="predicted"/>
<accession>X0V5I0</accession>
<gene>
    <name evidence="1" type="ORF">S01H1_24536</name>
</gene>
<feature type="non-terminal residue" evidence="1">
    <location>
        <position position="36"/>
    </location>
</feature>